<dbReference type="EMBL" id="MLAK01000716">
    <property type="protein sequence ID" value="OHT06799.1"/>
    <property type="molecule type" value="Genomic_DNA"/>
</dbReference>
<sequence>MCRGARSVTGGATIGIVVVPLNVDRVGGEIGKPDGHVSKFKSGGISGLALSREASCSEIWSICFFISSASDAYFSLVSSEDSFVGNAERTAEKSHISFIFLNFTLKKIKTNFPSKKEINVHFFISQFNSFCNSYFSLSAFKLC</sequence>
<protein>
    <submittedName>
        <fullName evidence="1">Uncharacterized protein</fullName>
    </submittedName>
</protein>
<dbReference type="AlphaFoldDB" id="A0A1J4K5W5"/>
<dbReference type="VEuPathDB" id="TrichDB:TRFO_05506"/>
<organism evidence="1 2">
    <name type="scientific">Tritrichomonas foetus</name>
    <dbReference type="NCBI Taxonomy" id="1144522"/>
    <lineage>
        <taxon>Eukaryota</taxon>
        <taxon>Metamonada</taxon>
        <taxon>Parabasalia</taxon>
        <taxon>Tritrichomonadida</taxon>
        <taxon>Tritrichomonadidae</taxon>
        <taxon>Tritrichomonas</taxon>
    </lineage>
</organism>
<comment type="caution">
    <text evidence="1">The sequence shown here is derived from an EMBL/GenBank/DDBJ whole genome shotgun (WGS) entry which is preliminary data.</text>
</comment>
<proteinExistence type="predicted"/>
<keyword evidence="2" id="KW-1185">Reference proteome</keyword>
<dbReference type="GeneID" id="94827234"/>
<evidence type="ECO:0000313" key="1">
    <source>
        <dbReference type="EMBL" id="OHT06799.1"/>
    </source>
</evidence>
<evidence type="ECO:0000313" key="2">
    <source>
        <dbReference type="Proteomes" id="UP000179807"/>
    </source>
</evidence>
<name>A0A1J4K5W5_9EUKA</name>
<gene>
    <name evidence="1" type="ORF">TRFO_05506</name>
</gene>
<dbReference type="RefSeq" id="XP_068359935.1">
    <property type="nucleotide sequence ID" value="XM_068492530.1"/>
</dbReference>
<reference evidence="1" key="1">
    <citation type="submission" date="2016-10" db="EMBL/GenBank/DDBJ databases">
        <authorList>
            <person name="Benchimol M."/>
            <person name="Almeida L.G."/>
            <person name="Vasconcelos A.T."/>
            <person name="Perreira-Neves A."/>
            <person name="Rosa I.A."/>
            <person name="Tasca T."/>
            <person name="Bogo M.R."/>
            <person name="de Souza W."/>
        </authorList>
    </citation>
    <scope>NUCLEOTIDE SEQUENCE [LARGE SCALE GENOMIC DNA]</scope>
    <source>
        <strain evidence="1">K</strain>
    </source>
</reference>
<accession>A0A1J4K5W5</accession>
<dbReference type="Proteomes" id="UP000179807">
    <property type="component" value="Unassembled WGS sequence"/>
</dbReference>